<keyword evidence="2" id="KW-1185">Reference proteome</keyword>
<dbReference type="PANTHER" id="PTHR47718">
    <property type="entry name" value="OS01G0519700 PROTEIN"/>
    <property type="match status" value="1"/>
</dbReference>
<proteinExistence type="predicted"/>
<protein>
    <recommendedName>
        <fullName evidence="3">Protein FAR1-RELATED SEQUENCE</fullName>
    </recommendedName>
</protein>
<dbReference type="AlphaFoldDB" id="A0A0K9P9I9"/>
<accession>A0A0K9P9I9</accession>
<evidence type="ECO:0000313" key="1">
    <source>
        <dbReference type="EMBL" id="KMZ65743.1"/>
    </source>
</evidence>
<dbReference type="EMBL" id="LFYR01001011">
    <property type="protein sequence ID" value="KMZ65743.1"/>
    <property type="molecule type" value="Genomic_DNA"/>
</dbReference>
<reference evidence="2" key="1">
    <citation type="journal article" date="2016" name="Nature">
        <title>The genome of the seagrass Zostera marina reveals angiosperm adaptation to the sea.</title>
        <authorList>
            <person name="Olsen J.L."/>
            <person name="Rouze P."/>
            <person name="Verhelst B."/>
            <person name="Lin Y.-C."/>
            <person name="Bayer T."/>
            <person name="Collen J."/>
            <person name="Dattolo E."/>
            <person name="De Paoli E."/>
            <person name="Dittami S."/>
            <person name="Maumus F."/>
            <person name="Michel G."/>
            <person name="Kersting A."/>
            <person name="Lauritano C."/>
            <person name="Lohaus R."/>
            <person name="Toepel M."/>
            <person name="Tonon T."/>
            <person name="Vanneste K."/>
            <person name="Amirebrahimi M."/>
            <person name="Brakel J."/>
            <person name="Bostroem C."/>
            <person name="Chovatia M."/>
            <person name="Grimwood J."/>
            <person name="Jenkins J.W."/>
            <person name="Jueterbock A."/>
            <person name="Mraz A."/>
            <person name="Stam W.T."/>
            <person name="Tice H."/>
            <person name="Bornberg-Bauer E."/>
            <person name="Green P.J."/>
            <person name="Pearson G.A."/>
            <person name="Procaccini G."/>
            <person name="Duarte C.M."/>
            <person name="Schmutz J."/>
            <person name="Reusch T.B.H."/>
            <person name="Van de Peer Y."/>
        </authorList>
    </citation>
    <scope>NUCLEOTIDE SEQUENCE [LARGE SCALE GENOMIC DNA]</scope>
    <source>
        <strain evidence="2">cv. Finnish</strain>
    </source>
</reference>
<dbReference type="PANTHER" id="PTHR47718:SF7">
    <property type="entry name" value="PROTEIN FAR1-RELATED SEQUENCE"/>
    <property type="match status" value="1"/>
</dbReference>
<sequence length="130" mass="15176">MWLPGKFKRINRFDNWVTDSVNFDHNHSFMTPSKIRYLPINRSISHTSKLLFSSQADVNVPVSQQAAYFSNQLGGPQNTSCMTLDINNMVRDDHIDLKNYDVDLIVEEFEMKKLEMRTSFIILSKMMKVI</sequence>
<dbReference type="Proteomes" id="UP000036987">
    <property type="component" value="Unassembled WGS sequence"/>
</dbReference>
<organism evidence="1 2">
    <name type="scientific">Zostera marina</name>
    <name type="common">Eelgrass</name>
    <dbReference type="NCBI Taxonomy" id="29655"/>
    <lineage>
        <taxon>Eukaryota</taxon>
        <taxon>Viridiplantae</taxon>
        <taxon>Streptophyta</taxon>
        <taxon>Embryophyta</taxon>
        <taxon>Tracheophyta</taxon>
        <taxon>Spermatophyta</taxon>
        <taxon>Magnoliopsida</taxon>
        <taxon>Liliopsida</taxon>
        <taxon>Zosteraceae</taxon>
        <taxon>Zostera</taxon>
    </lineage>
</organism>
<evidence type="ECO:0000313" key="2">
    <source>
        <dbReference type="Proteomes" id="UP000036987"/>
    </source>
</evidence>
<comment type="caution">
    <text evidence="1">The sequence shown here is derived from an EMBL/GenBank/DDBJ whole genome shotgun (WGS) entry which is preliminary data.</text>
</comment>
<gene>
    <name evidence="1" type="ORF">ZOSMA_30G00240</name>
</gene>
<name>A0A0K9P9I9_ZOSMR</name>
<evidence type="ECO:0008006" key="3">
    <source>
        <dbReference type="Google" id="ProtNLM"/>
    </source>
</evidence>